<dbReference type="GeneID" id="40312839"/>
<dbReference type="AlphaFoldDB" id="A0A2A9MCN8"/>
<sequence>MYFPFATAAAAPPMCGPAFHPHEVMMTLPPSFAVGLPHQQTVFVAPPPTLPGVVHGPHVCFEQHGIADGRREPFAHLQKQPPDPSLHHFSGIFPEWEVDELDFEDACTRMRDGARRAGITANRRSTRDQSSQCVIAPARVEAPVPRPEVEKQEDEVSRVVGNINISGVVKLEPTGEESEVQADRAESVLETDFDRYETYRRPLCRPWYERQDNWSRYDLQLKRFQRWLQQQQRPLLERIPKHREAFPQRLACANPTSDAMQARIRRVYDHAHHTRLNPDDSYVYQFLDARRARHADAFAGVNTTSGRRRYDRPPPVEPHVPYDPSQRRAPGFHALTRSGCAAEHAHGARRRAVSANSVRDPMAARVRCASVQGPQPAAFHAELEAHGRGRTVRQRVGTSARTLRPSLTGGGDDLEQHTEFTGSLRAVDDEKGTSLTGSFVVPLATDEGRRKVRDGTPPPWRARN</sequence>
<feature type="region of interest" description="Disordered" evidence="1">
    <location>
        <begin position="304"/>
        <end position="326"/>
    </location>
</feature>
<dbReference type="KEGG" id="bbes:BESB_079120"/>
<keyword evidence="3" id="KW-1185">Reference proteome</keyword>
<dbReference type="Proteomes" id="UP000224006">
    <property type="component" value="Chromosome VII"/>
</dbReference>
<dbReference type="EMBL" id="NWUJ01000008">
    <property type="protein sequence ID" value="PFH33696.1"/>
    <property type="molecule type" value="Genomic_DNA"/>
</dbReference>
<organism evidence="2 3">
    <name type="scientific">Besnoitia besnoiti</name>
    <name type="common">Apicomplexan protozoan</name>
    <dbReference type="NCBI Taxonomy" id="94643"/>
    <lineage>
        <taxon>Eukaryota</taxon>
        <taxon>Sar</taxon>
        <taxon>Alveolata</taxon>
        <taxon>Apicomplexa</taxon>
        <taxon>Conoidasida</taxon>
        <taxon>Coccidia</taxon>
        <taxon>Eucoccidiorida</taxon>
        <taxon>Eimeriorina</taxon>
        <taxon>Sarcocystidae</taxon>
        <taxon>Besnoitia</taxon>
    </lineage>
</organism>
<dbReference type="OrthoDB" id="328911at2759"/>
<dbReference type="VEuPathDB" id="ToxoDB:BESB_079120"/>
<reference evidence="2 3" key="1">
    <citation type="submission" date="2017-09" db="EMBL/GenBank/DDBJ databases">
        <title>Genome sequencing of Besnoitia besnoiti strain Bb-Ger1.</title>
        <authorList>
            <person name="Schares G."/>
            <person name="Venepally P."/>
            <person name="Lorenzi H.A."/>
        </authorList>
    </citation>
    <scope>NUCLEOTIDE SEQUENCE [LARGE SCALE GENOMIC DNA]</scope>
    <source>
        <strain evidence="2 3">Bb-Ger1</strain>
    </source>
</reference>
<gene>
    <name evidence="2" type="ORF">BESB_079120</name>
</gene>
<accession>A0A2A9MCN8</accession>
<evidence type="ECO:0000256" key="1">
    <source>
        <dbReference type="SAM" id="MobiDB-lite"/>
    </source>
</evidence>
<dbReference type="RefSeq" id="XP_029217705.1">
    <property type="nucleotide sequence ID" value="XM_029366274.1"/>
</dbReference>
<evidence type="ECO:0000313" key="3">
    <source>
        <dbReference type="Proteomes" id="UP000224006"/>
    </source>
</evidence>
<proteinExistence type="predicted"/>
<protein>
    <submittedName>
        <fullName evidence="2">Uncharacterized protein</fullName>
    </submittedName>
</protein>
<name>A0A2A9MCN8_BESBE</name>
<evidence type="ECO:0000313" key="2">
    <source>
        <dbReference type="EMBL" id="PFH33696.1"/>
    </source>
</evidence>
<comment type="caution">
    <text evidence="2">The sequence shown here is derived from an EMBL/GenBank/DDBJ whole genome shotgun (WGS) entry which is preliminary data.</text>
</comment>